<evidence type="ECO:0000313" key="1">
    <source>
        <dbReference type="EMBL" id="QAA30845.1"/>
    </source>
</evidence>
<dbReference type="InterPro" id="IPR008991">
    <property type="entry name" value="Translation_prot_SH3-like_sf"/>
</dbReference>
<dbReference type="InterPro" id="IPR014722">
    <property type="entry name" value="Rib_uL2_dom2"/>
</dbReference>
<sequence length="93" mass="10538">MQKDTLIGGMVFSKAGRDEDKAYIVVDQLDENYVLLANGDTKTLKMPKKKKLKHLVLTNKVDEQIKNCILSNDSTVDLKVKRYLKLNGTVKEV</sequence>
<dbReference type="EMBL" id="CP025746">
    <property type="protein sequence ID" value="QAA30845.1"/>
    <property type="molecule type" value="Genomic_DNA"/>
</dbReference>
<evidence type="ECO:0000313" key="2">
    <source>
        <dbReference type="Proteomes" id="UP000286268"/>
    </source>
</evidence>
<organism evidence="1 2">
    <name type="scientific">Clostridium manihotivorum</name>
    <dbReference type="NCBI Taxonomy" id="2320868"/>
    <lineage>
        <taxon>Bacteria</taxon>
        <taxon>Bacillati</taxon>
        <taxon>Bacillota</taxon>
        <taxon>Clostridia</taxon>
        <taxon>Eubacteriales</taxon>
        <taxon>Clostridiaceae</taxon>
        <taxon>Clostridium</taxon>
    </lineage>
</organism>
<reference evidence="1 2" key="1">
    <citation type="submission" date="2018-01" db="EMBL/GenBank/DDBJ databases">
        <title>Genome Sequencing and Assembly of Anaerobacter polyendosporus strain CT4.</title>
        <authorList>
            <person name="Tachaapaikoon C."/>
            <person name="Sutheeworapong S."/>
            <person name="Jenjaroenpun P."/>
            <person name="Wongsurawat T."/>
            <person name="Nookeaw I."/>
            <person name="Cheawchanlertfa P."/>
            <person name="Kosugi A."/>
            <person name="Cheevadhanarak S."/>
            <person name="Ratanakhanokchai K."/>
        </authorList>
    </citation>
    <scope>NUCLEOTIDE SEQUENCE [LARGE SCALE GENOMIC DNA]</scope>
    <source>
        <strain evidence="1 2">CT4</strain>
    </source>
</reference>
<dbReference type="AlphaFoldDB" id="A0A410DP49"/>
<protein>
    <recommendedName>
        <fullName evidence="3">RNA-binding protein</fullName>
    </recommendedName>
</protein>
<dbReference type="Proteomes" id="UP000286268">
    <property type="component" value="Chromosome"/>
</dbReference>
<dbReference type="RefSeq" id="WP_128215907.1">
    <property type="nucleotide sequence ID" value="NZ_CP025746.1"/>
</dbReference>
<proteinExistence type="predicted"/>
<dbReference type="Gene3D" id="2.30.30.30">
    <property type="match status" value="1"/>
</dbReference>
<evidence type="ECO:0008006" key="3">
    <source>
        <dbReference type="Google" id="ProtNLM"/>
    </source>
</evidence>
<dbReference type="OrthoDB" id="1683515at2"/>
<accession>A0A410DP49</accession>
<keyword evidence="2" id="KW-1185">Reference proteome</keyword>
<dbReference type="SUPFAM" id="SSF50104">
    <property type="entry name" value="Translation proteins SH3-like domain"/>
    <property type="match status" value="1"/>
</dbReference>
<name>A0A410DP49_9CLOT</name>
<dbReference type="KEGG" id="cmah:C1I91_03755"/>
<gene>
    <name evidence="1" type="ORF">C1I91_03755</name>
</gene>